<evidence type="ECO:0000256" key="4">
    <source>
        <dbReference type="ARBA" id="ARBA00022837"/>
    </source>
</evidence>
<dbReference type="CDD" id="cd16025">
    <property type="entry name" value="PAS_like"/>
    <property type="match status" value="1"/>
</dbReference>
<organism evidence="7 8">
    <name type="scientific">Roseimaritima ulvae</name>
    <dbReference type="NCBI Taxonomy" id="980254"/>
    <lineage>
        <taxon>Bacteria</taxon>
        <taxon>Pseudomonadati</taxon>
        <taxon>Planctomycetota</taxon>
        <taxon>Planctomycetia</taxon>
        <taxon>Pirellulales</taxon>
        <taxon>Pirellulaceae</taxon>
        <taxon>Roseimaritima</taxon>
    </lineage>
</organism>
<dbReference type="GO" id="GO:0046872">
    <property type="term" value="F:metal ion binding"/>
    <property type="evidence" value="ECO:0007669"/>
    <property type="project" value="UniProtKB-KW"/>
</dbReference>
<dbReference type="Proteomes" id="UP000325286">
    <property type="component" value="Chromosome"/>
</dbReference>
<protein>
    <submittedName>
        <fullName evidence="7">Arylsulfatase</fullName>
        <ecNumber evidence="7">3.1.6.1</ecNumber>
    </submittedName>
</protein>
<dbReference type="InterPro" id="IPR024607">
    <property type="entry name" value="Sulfatase_CS"/>
</dbReference>
<sequence precursor="true">MKYNSQQWFDCARWLRCLSLLVAATVLSATAVAADEADREVPVNRRVLPIAAPWQPPIKVFDARDVKAPPVFSVEAPENAPNVVIIMIDDLGFGGTSAFGGVTPTPTFDRLAKNGLRYNHFHSCALCSPTRQALLTGRNHHSVNMGSITEFATSFPGHTGKLPDSCAKLPEILRLNGYSTGHFGKCHEVAVWEISPSGPLTRWPTMSGFDKFYGFLGGETNQWSPAIYDGITPVDNPAKGDPNYHFMEDMTTQAINWIRAQQSLTPDKPFFTYFVPGATHAPHHVPESYIEKHKGKFDAGWDVIRKQIFENQKRLGVIPADSVLADKPQDIQDWADLTADEQKLFARQAEVFAAYLDMADSEIGRLVDAIDELGELDDTMIIYVAGDNGTSAEGGMRGLYNEMTYFNGVEETVDDMLKHYDEWGSPSTYPHMAAGWAVCFDSPFTWTKQVASNYGGTRQGMVIHWPAGIKAKNGLRTQWHHVIDLAPTILEAAGLPQPRIVNGVGQRPMEGVSMLYSFDGPKAADRHLVQYFEIMGNRGVYYDGWFAGTVHMFPWSPPQNTLQNDVWELYHVAEDFSMSNNLADQHPEKLKQLQEVFLSEAIKYKVLPIDDRRQLRANAVLAGRPTLMGDRNSLTVYEGLGFLPENDFIDTKNRSFEIVAEVETQGQDANGVLVSQGGRFGGWSLYVKDGKPVYTYNFLGLQSFSVTADKPLPAGKSTIKLDFAYDGQSSDGKPKLGAGGTATLTVNGQPAGSGKVGKTQFAVWSADETANVGIDRETPVSPDYTEESSKFTGKIDKITLTVK</sequence>
<evidence type="ECO:0000256" key="3">
    <source>
        <dbReference type="ARBA" id="ARBA00022801"/>
    </source>
</evidence>
<dbReference type="Pfam" id="PF00884">
    <property type="entry name" value="Sulfatase"/>
    <property type="match status" value="1"/>
</dbReference>
<proteinExistence type="inferred from homology"/>
<evidence type="ECO:0000313" key="8">
    <source>
        <dbReference type="Proteomes" id="UP000325286"/>
    </source>
</evidence>
<name>A0A5B9QM80_9BACT</name>
<dbReference type="PANTHER" id="PTHR42693:SF43">
    <property type="entry name" value="BLL2667 PROTEIN"/>
    <property type="match status" value="1"/>
</dbReference>
<accession>A0A5B9QM80</accession>
<dbReference type="Gene3D" id="3.30.1120.10">
    <property type="match status" value="1"/>
</dbReference>
<dbReference type="OrthoDB" id="9762324at2"/>
<keyword evidence="2" id="KW-0479">Metal-binding</keyword>
<dbReference type="RefSeq" id="WP_068136168.1">
    <property type="nucleotide sequence ID" value="NZ_CP042914.1"/>
</dbReference>
<dbReference type="InterPro" id="IPR013320">
    <property type="entry name" value="ConA-like_dom_sf"/>
</dbReference>
<keyword evidence="5" id="KW-0732">Signal</keyword>
<dbReference type="GO" id="GO:0004065">
    <property type="term" value="F:arylsulfatase activity"/>
    <property type="evidence" value="ECO:0007669"/>
    <property type="project" value="UniProtKB-EC"/>
</dbReference>
<dbReference type="InterPro" id="IPR017850">
    <property type="entry name" value="Alkaline_phosphatase_core_sf"/>
</dbReference>
<evidence type="ECO:0000259" key="6">
    <source>
        <dbReference type="Pfam" id="PF00884"/>
    </source>
</evidence>
<evidence type="ECO:0000256" key="2">
    <source>
        <dbReference type="ARBA" id="ARBA00022723"/>
    </source>
</evidence>
<feature type="domain" description="Sulfatase N-terminal" evidence="6">
    <location>
        <begin position="81"/>
        <end position="494"/>
    </location>
</feature>
<feature type="signal peptide" evidence="5">
    <location>
        <begin position="1"/>
        <end position="33"/>
    </location>
</feature>
<dbReference type="InterPro" id="IPR000917">
    <property type="entry name" value="Sulfatase_N"/>
</dbReference>
<dbReference type="AlphaFoldDB" id="A0A5B9QM80"/>
<dbReference type="InterPro" id="IPR050738">
    <property type="entry name" value="Sulfatase"/>
</dbReference>
<dbReference type="EC" id="3.1.6.1" evidence="7"/>
<dbReference type="PANTHER" id="PTHR42693">
    <property type="entry name" value="ARYLSULFATASE FAMILY MEMBER"/>
    <property type="match status" value="1"/>
</dbReference>
<dbReference type="SUPFAM" id="SSF53649">
    <property type="entry name" value="Alkaline phosphatase-like"/>
    <property type="match status" value="1"/>
</dbReference>
<gene>
    <name evidence="7" type="primary">atsA_3</name>
    <name evidence="7" type="ORF">UC8_00890</name>
</gene>
<dbReference type="Gene3D" id="3.40.720.10">
    <property type="entry name" value="Alkaline Phosphatase, subunit A"/>
    <property type="match status" value="1"/>
</dbReference>
<dbReference type="EMBL" id="CP042914">
    <property type="protein sequence ID" value="QEG38136.1"/>
    <property type="molecule type" value="Genomic_DNA"/>
</dbReference>
<evidence type="ECO:0000313" key="7">
    <source>
        <dbReference type="EMBL" id="QEG38136.1"/>
    </source>
</evidence>
<keyword evidence="4" id="KW-0106">Calcium</keyword>
<keyword evidence="8" id="KW-1185">Reference proteome</keyword>
<comment type="similarity">
    <text evidence="1">Belongs to the sulfatase family.</text>
</comment>
<keyword evidence="3 7" id="KW-0378">Hydrolase</keyword>
<dbReference type="SUPFAM" id="SSF49899">
    <property type="entry name" value="Concanavalin A-like lectins/glucanases"/>
    <property type="match status" value="1"/>
</dbReference>
<evidence type="ECO:0000256" key="1">
    <source>
        <dbReference type="ARBA" id="ARBA00008779"/>
    </source>
</evidence>
<reference evidence="7 8" key="1">
    <citation type="submission" date="2019-08" db="EMBL/GenBank/DDBJ databases">
        <title>Deep-cultivation of Planctomycetes and their phenomic and genomic characterization uncovers novel biology.</title>
        <authorList>
            <person name="Wiegand S."/>
            <person name="Jogler M."/>
            <person name="Boedeker C."/>
            <person name="Pinto D."/>
            <person name="Vollmers J."/>
            <person name="Rivas-Marin E."/>
            <person name="Kohn T."/>
            <person name="Peeters S.H."/>
            <person name="Heuer A."/>
            <person name="Rast P."/>
            <person name="Oberbeckmann S."/>
            <person name="Bunk B."/>
            <person name="Jeske O."/>
            <person name="Meyerdierks A."/>
            <person name="Storesund J.E."/>
            <person name="Kallscheuer N."/>
            <person name="Luecker S."/>
            <person name="Lage O.M."/>
            <person name="Pohl T."/>
            <person name="Merkel B.J."/>
            <person name="Hornburger P."/>
            <person name="Mueller R.-W."/>
            <person name="Bruemmer F."/>
            <person name="Labrenz M."/>
            <person name="Spormann A.M."/>
            <person name="Op den Camp H."/>
            <person name="Overmann J."/>
            <person name="Amann R."/>
            <person name="Jetten M.S.M."/>
            <person name="Mascher T."/>
            <person name="Medema M.H."/>
            <person name="Devos D.P."/>
            <person name="Kaster A.-K."/>
            <person name="Ovreas L."/>
            <person name="Rohde M."/>
            <person name="Galperin M.Y."/>
            <person name="Jogler C."/>
        </authorList>
    </citation>
    <scope>NUCLEOTIDE SEQUENCE [LARGE SCALE GENOMIC DNA]</scope>
    <source>
        <strain evidence="7 8">UC8</strain>
    </source>
</reference>
<evidence type="ECO:0000256" key="5">
    <source>
        <dbReference type="SAM" id="SignalP"/>
    </source>
</evidence>
<dbReference type="KEGG" id="rul:UC8_00890"/>
<feature type="chain" id="PRO_5023066684" evidence="5">
    <location>
        <begin position="34"/>
        <end position="803"/>
    </location>
</feature>
<dbReference type="PROSITE" id="PS00523">
    <property type="entry name" value="SULFATASE_1"/>
    <property type="match status" value="1"/>
</dbReference>